<organism evidence="1 2">
    <name type="scientific">Melia azedarach</name>
    <name type="common">Chinaberry tree</name>
    <dbReference type="NCBI Taxonomy" id="155640"/>
    <lineage>
        <taxon>Eukaryota</taxon>
        <taxon>Viridiplantae</taxon>
        <taxon>Streptophyta</taxon>
        <taxon>Embryophyta</taxon>
        <taxon>Tracheophyta</taxon>
        <taxon>Spermatophyta</taxon>
        <taxon>Magnoliopsida</taxon>
        <taxon>eudicotyledons</taxon>
        <taxon>Gunneridae</taxon>
        <taxon>Pentapetalae</taxon>
        <taxon>rosids</taxon>
        <taxon>malvids</taxon>
        <taxon>Sapindales</taxon>
        <taxon>Meliaceae</taxon>
        <taxon>Melia</taxon>
    </lineage>
</organism>
<proteinExistence type="predicted"/>
<dbReference type="Proteomes" id="UP001164539">
    <property type="component" value="Chromosome 11"/>
</dbReference>
<reference evidence="1 2" key="1">
    <citation type="journal article" date="2023" name="Science">
        <title>Complex scaffold remodeling in plant triterpene biosynthesis.</title>
        <authorList>
            <person name="De La Pena R."/>
            <person name="Hodgson H."/>
            <person name="Liu J.C."/>
            <person name="Stephenson M.J."/>
            <person name="Martin A.C."/>
            <person name="Owen C."/>
            <person name="Harkess A."/>
            <person name="Leebens-Mack J."/>
            <person name="Jimenez L.E."/>
            <person name="Osbourn A."/>
            <person name="Sattely E.S."/>
        </authorList>
    </citation>
    <scope>NUCLEOTIDE SEQUENCE [LARGE SCALE GENOMIC DNA]</scope>
    <source>
        <strain evidence="2">cv. JPN11</strain>
        <tissue evidence="1">Leaf</tissue>
    </source>
</reference>
<keyword evidence="1" id="KW-0489">Methyltransferase</keyword>
<keyword evidence="2" id="KW-1185">Reference proteome</keyword>
<protein>
    <submittedName>
        <fullName evidence="1">S-adenosylmethionine-dependent methyltransferase</fullName>
    </submittedName>
</protein>
<evidence type="ECO:0000313" key="1">
    <source>
        <dbReference type="EMBL" id="KAJ4707026.1"/>
    </source>
</evidence>
<accession>A0ACC1X6I4</accession>
<dbReference type="EMBL" id="CM051404">
    <property type="protein sequence ID" value="KAJ4707026.1"/>
    <property type="molecule type" value="Genomic_DNA"/>
</dbReference>
<sequence>MHWLSKVPKEIVDSKSPAWNKESIQCLGLVKEVAEAYSSQFKKDMESFLNARAQELVPGGLMVIVISVRLNEVPMVETTEGKVYNVLGSCLTEMAKMGLISGEKVDSFNLPLYYPTSKELQAIIEGNGYFTIERMDILTDIPAKTRQKFSAQSPTSQIRSGFEGVIKQHFGSDS</sequence>
<gene>
    <name evidence="1" type="ORF">OWV82_020602</name>
</gene>
<evidence type="ECO:0000313" key="2">
    <source>
        <dbReference type="Proteomes" id="UP001164539"/>
    </source>
</evidence>
<keyword evidence="1" id="KW-0808">Transferase</keyword>
<name>A0ACC1X6I4_MELAZ</name>
<comment type="caution">
    <text evidence="1">The sequence shown here is derived from an EMBL/GenBank/DDBJ whole genome shotgun (WGS) entry which is preliminary data.</text>
</comment>